<evidence type="ECO:0000256" key="1">
    <source>
        <dbReference type="ARBA" id="ARBA00022504"/>
    </source>
</evidence>
<comment type="subunit">
    <text evidence="18">Homodimer. Homooligomer. Interacts with host RB1; this interaction induces dissociation of RB1-E2F1 complex thereby disrupting RB1 activity. Interacts with host EP300; this interaction represses EP300 transcriptional activity. Interacts with protein E2; this interaction inhibits E7 oncogenic activity. Interacts with host TMEM173/STING; this interaction impairs the ability of TMEM173/STING to sense cytosolic DNA and promote the production of type I interferon (IFN-alpha and IFN-beta).</text>
</comment>
<comment type="subcellular location">
    <subcellularLocation>
        <location evidence="18">Host cytoplasm</location>
    </subcellularLocation>
    <subcellularLocation>
        <location evidence="18">Host nucleus</location>
    </subcellularLocation>
    <text evidence="18">Predominantly found in the host nucleus.</text>
</comment>
<evidence type="ECO:0000256" key="18">
    <source>
        <dbReference type="HAMAP-Rule" id="MF_04004"/>
    </source>
</evidence>
<keyword evidence="4 18" id="KW-0945">Host-virus interaction</keyword>
<evidence type="ECO:0000256" key="8">
    <source>
        <dbReference type="ARBA" id="ARBA00022830"/>
    </source>
</evidence>
<dbReference type="GO" id="GO:0008270">
    <property type="term" value="F:zinc ion binding"/>
    <property type="evidence" value="ECO:0007669"/>
    <property type="project" value="UniProtKB-KW"/>
</dbReference>
<keyword evidence="14 18" id="KW-1035">Host cytoplasm</keyword>
<dbReference type="GO" id="GO:0042025">
    <property type="term" value="C:host cell nucleus"/>
    <property type="evidence" value="ECO:0007669"/>
    <property type="project" value="UniProtKB-SubCell"/>
</dbReference>
<evidence type="ECO:0000256" key="4">
    <source>
        <dbReference type="ARBA" id="ARBA00022581"/>
    </source>
</evidence>
<evidence type="ECO:0000256" key="5">
    <source>
        <dbReference type="ARBA" id="ARBA00022632"/>
    </source>
</evidence>
<comment type="caution">
    <text evidence="18">Lacks conserved residue(s) required for the propagation of feature annotation.</text>
</comment>
<keyword evidence="12 18" id="KW-0010">Activator</keyword>
<dbReference type="PIRSF" id="PIRSF003407">
    <property type="entry name" value="Papvi_E7"/>
    <property type="match status" value="1"/>
</dbReference>
<accession>A0A0S2LUU2</accession>
<evidence type="ECO:0000256" key="10">
    <source>
        <dbReference type="ARBA" id="ARBA00023015"/>
    </source>
</evidence>
<keyword evidence="6 18" id="KW-0479">Metal-binding</keyword>
<dbReference type="Proteomes" id="UP000167195">
    <property type="component" value="Segment"/>
</dbReference>
<evidence type="ECO:0000256" key="16">
    <source>
        <dbReference type="ARBA" id="ARBA00023280"/>
    </source>
</evidence>
<feature type="zinc finger region" evidence="18">
    <location>
        <begin position="49"/>
        <end position="85"/>
    </location>
</feature>
<evidence type="ECO:0000256" key="19">
    <source>
        <dbReference type="PIRNR" id="PIRNR003407"/>
    </source>
</evidence>
<dbReference type="Gene3D" id="3.30.160.330">
    <property type="match status" value="1"/>
</dbReference>
<organism evidence="20 21">
    <name type="scientific">Rattus norvegicus papillomavirus 3</name>
    <dbReference type="NCBI Taxonomy" id="1756445"/>
    <lineage>
        <taxon>Viruses</taxon>
        <taxon>Monodnaviria</taxon>
        <taxon>Shotokuvirae</taxon>
        <taxon>Cossaviricota</taxon>
        <taxon>Papovaviricetes</taxon>
        <taxon>Zurhausenvirales</taxon>
        <taxon>Papillomaviridae</taxon>
        <taxon>Firstpapillomavirinae</taxon>
        <taxon>Iotapapillomavirus</taxon>
        <taxon>Mastomys natalensis papillomavirus</taxon>
    </lineage>
</organism>
<evidence type="ECO:0000313" key="21">
    <source>
        <dbReference type="Proteomes" id="UP000167195"/>
    </source>
</evidence>
<name>A0A0S2LUU2_MNPV</name>
<evidence type="ECO:0000256" key="11">
    <source>
        <dbReference type="ARBA" id="ARBA00023125"/>
    </source>
</evidence>
<dbReference type="HAMAP" id="MF_04004">
    <property type="entry name" value="PPV_E7"/>
    <property type="match status" value="1"/>
</dbReference>
<dbReference type="GO" id="GO:0039502">
    <property type="term" value="P:symbiont-mediated suppression of host type I interferon-mediated signaling pathway"/>
    <property type="evidence" value="ECO:0007669"/>
    <property type="project" value="UniProtKB-UniRule"/>
</dbReference>
<keyword evidence="5 18" id="KW-1090">Inhibition of host innate immune response by virus</keyword>
<dbReference type="GO" id="GO:0019904">
    <property type="term" value="F:protein domain specific binding"/>
    <property type="evidence" value="ECO:0007669"/>
    <property type="project" value="UniProtKB-UniRule"/>
</dbReference>
<dbReference type="GO" id="GO:0039645">
    <property type="term" value="P:symbiont-mediated perturbation of host cell cycle G1/S transition checkpoint"/>
    <property type="evidence" value="ECO:0007669"/>
    <property type="project" value="UniProtKB-UniRule"/>
</dbReference>
<keyword evidence="11 18" id="KW-0238">DNA-binding</keyword>
<comment type="function">
    <text evidence="19">E7 protein has both transforming and trans-activating activities.</text>
</comment>
<sequence>MIGPETNRTLPNDPDLVSLYCDEVLEDEPIEAEQSQEEPSIIYRVLIECPKCDRIIRLLCSADTASIRGLELLLLGGLQIICPRCAEKHGRP</sequence>
<dbReference type="InterPro" id="IPR000148">
    <property type="entry name" value="Papilloma_E7"/>
</dbReference>
<comment type="function">
    <text evidence="18">Plays a role in viral genome replication by driving entry of quiescent cells into the cell cycle. Stimulation of progression from G1 to S phase allows the virus to efficiently use the cellular DNA replicating machinery to achieve viral genome replication. E7 protein has both transforming and trans-activating activities. Induces the disassembly of the E2F1 transcription factor from RB1, with subsequent transcriptional activation of E2F1-regulated S-phase genes. Interferes with host histone deacetylation mediated by HDAC1 and HDAC2, leading to transcription activation. Plays also a role in the inhibition of both antiviral and antiproliferative functions of host interferon alpha. Interaction with host TMEM173/STING impairs the ability of TMEM173/STING to sense cytosolic DNA and promote the production of type I interferon (IFN-alpha and IFN-beta).</text>
</comment>
<reference evidence="20 21" key="1">
    <citation type="journal article" date="2015" name="PLoS ONE">
        <title>New Type of Papillomavirus and Novel Circular Single Stranded DNA Virus Discovered in Urban Rattus norvegicus Using Circular DNA Enrichment and Metagenomics.</title>
        <authorList>
            <person name="Hansen T.A."/>
            <person name="Fridholm H."/>
            <person name="Froslev T.G."/>
            <person name="Kjartansdottir K.R."/>
            <person name="Willerslev E."/>
            <person name="Nielsen L.P."/>
            <person name="Hansen A.J."/>
        </authorList>
    </citation>
    <scope>NUCLEOTIDE SEQUENCE [LARGE SCALE GENOMIC DNA]</scope>
    <source>
        <strain evidence="20">Rat_60S</strain>
    </source>
</reference>
<evidence type="ECO:0000256" key="9">
    <source>
        <dbReference type="ARBA" id="ARBA00022833"/>
    </source>
</evidence>
<comment type="similarity">
    <text evidence="18 19">Belongs to the papillomaviridae E7 protein family.</text>
</comment>
<dbReference type="RefSeq" id="YP_009182325.1">
    <property type="nucleotide sequence ID" value="NC_028492.1"/>
</dbReference>
<evidence type="ECO:0000256" key="2">
    <source>
        <dbReference type="ARBA" id="ARBA00022518"/>
    </source>
</evidence>
<protein>
    <recommendedName>
        <fullName evidence="18 19">Protein E7</fullName>
    </recommendedName>
</protein>
<evidence type="ECO:0000256" key="15">
    <source>
        <dbReference type="ARBA" id="ARBA00023258"/>
    </source>
</evidence>
<keyword evidence="1 18" id="KW-1121">Modulation of host cell cycle by virus</keyword>
<dbReference type="Pfam" id="PF00527">
    <property type="entry name" value="E7"/>
    <property type="match status" value="1"/>
</dbReference>
<evidence type="ECO:0000256" key="13">
    <source>
        <dbReference type="ARBA" id="ARBA00023163"/>
    </source>
</evidence>
<keyword evidence="7 18" id="KW-0863">Zinc-finger</keyword>
<keyword evidence="8 18" id="KW-1114">Inhibition of host interferon signaling pathway by virus</keyword>
<dbReference type="EMBL" id="KT945134">
    <property type="protein sequence ID" value="ALO65142.1"/>
    <property type="molecule type" value="Genomic_DNA"/>
</dbReference>
<proteinExistence type="inferred from homology"/>
<keyword evidence="16 18" id="KW-0899">Viral immunoevasion</keyword>
<dbReference type="OrthoDB" id="28045at10239"/>
<feature type="short sequence motif" description="LXCXE motif; interaction with host RB1 and TMEM173/STING" evidence="18">
    <location>
        <begin position="19"/>
        <end position="23"/>
    </location>
</feature>
<evidence type="ECO:0000256" key="3">
    <source>
        <dbReference type="ARBA" id="ARBA00022562"/>
    </source>
</evidence>
<keyword evidence="2 18" id="KW-0244">Early protein</keyword>
<dbReference type="GO" id="GO:0052170">
    <property type="term" value="P:symbiont-mediated suppression of host innate immune response"/>
    <property type="evidence" value="ECO:0007669"/>
    <property type="project" value="UniProtKB-KW"/>
</dbReference>
<evidence type="ECO:0000256" key="17">
    <source>
        <dbReference type="ARBA" id="ARBA00023309"/>
    </source>
</evidence>
<keyword evidence="3 18" id="KW-1048">Host nucleus</keyword>
<gene>
    <name evidence="18 20" type="primary">E7</name>
</gene>
<comment type="PTM">
    <text evidence="18">Highly phosphorylated.</text>
</comment>
<dbReference type="GO" id="GO:0003677">
    <property type="term" value="F:DNA binding"/>
    <property type="evidence" value="ECO:0007669"/>
    <property type="project" value="UniProtKB-UniRule"/>
</dbReference>
<comment type="domain">
    <text evidence="18">The E7 terminal domain is an intrinsically disordered domain, whose flexibility and conformational transitions confer target adaptability to the oncoprotein. It allows adaptation to a variety of protein targets and exposes the PEST degradation sequence that regulates its turnover in the cell.</text>
</comment>
<evidence type="ECO:0000256" key="7">
    <source>
        <dbReference type="ARBA" id="ARBA00022771"/>
    </source>
</evidence>
<keyword evidence="9 18" id="KW-0862">Zinc</keyword>
<evidence type="ECO:0000256" key="12">
    <source>
        <dbReference type="ARBA" id="ARBA00023159"/>
    </source>
</evidence>
<feature type="short sequence motif" description="Nuclear export signal" evidence="18">
    <location>
        <begin position="67"/>
        <end position="75"/>
    </location>
</feature>
<dbReference type="GO" id="GO:0030430">
    <property type="term" value="C:host cell cytoplasm"/>
    <property type="evidence" value="ECO:0007669"/>
    <property type="project" value="UniProtKB-SubCell"/>
</dbReference>
<dbReference type="GeneID" id="26374035"/>
<dbReference type="GO" id="GO:0003700">
    <property type="term" value="F:DNA-binding transcription factor activity"/>
    <property type="evidence" value="ECO:0007669"/>
    <property type="project" value="UniProtKB-UniRule"/>
</dbReference>
<evidence type="ECO:0000256" key="14">
    <source>
        <dbReference type="ARBA" id="ARBA00023200"/>
    </source>
</evidence>
<dbReference type="KEGG" id="vg:26374035"/>
<keyword evidence="17 18" id="KW-1078">G1/S host cell cycle checkpoint dysregulation by virus</keyword>
<dbReference type="GO" id="GO:0006351">
    <property type="term" value="P:DNA-templated transcription"/>
    <property type="evidence" value="ECO:0007669"/>
    <property type="project" value="UniProtKB-UniRule"/>
</dbReference>
<dbReference type="SUPFAM" id="SSF161234">
    <property type="entry name" value="E7 C-terminal domain-like"/>
    <property type="match status" value="1"/>
</dbReference>
<keyword evidence="15" id="KW-0922">Interferon antiviral system evasion</keyword>
<evidence type="ECO:0000256" key="6">
    <source>
        <dbReference type="ARBA" id="ARBA00022723"/>
    </source>
</evidence>
<keyword evidence="10 18" id="KW-0805">Transcription regulation</keyword>
<evidence type="ECO:0000313" key="20">
    <source>
        <dbReference type="EMBL" id="ALO65142.1"/>
    </source>
</evidence>
<keyword evidence="13 18" id="KW-0804">Transcription</keyword>